<keyword evidence="2 4" id="KW-0378">Hydrolase</keyword>
<dbReference type="GO" id="GO:0052689">
    <property type="term" value="F:carboxylic ester hydrolase activity"/>
    <property type="evidence" value="ECO:0007669"/>
    <property type="project" value="UniProtKB-ARBA"/>
</dbReference>
<name>H0E2I9_9ACTN</name>
<reference evidence="4 5" key="1">
    <citation type="journal article" date="2013" name="Biodegradation">
        <title>Quantitative proteomic analysis of ibuprofen-degrading Patulibacter sp. strain I11.</title>
        <authorList>
            <person name="Almeida B."/>
            <person name="Kjeldal H."/>
            <person name="Lolas I."/>
            <person name="Knudsen A.D."/>
            <person name="Carvalho G."/>
            <person name="Nielsen K.L."/>
            <person name="Barreto Crespo M.T."/>
            <person name="Stensballe A."/>
            <person name="Nielsen J.L."/>
        </authorList>
    </citation>
    <scope>NUCLEOTIDE SEQUENCE [LARGE SCALE GENOMIC DNA]</scope>
    <source>
        <strain evidence="4 5">I11</strain>
    </source>
</reference>
<evidence type="ECO:0000313" key="4">
    <source>
        <dbReference type="EMBL" id="EHN12099.1"/>
    </source>
</evidence>
<dbReference type="Pfam" id="PF12146">
    <property type="entry name" value="Hydrolase_4"/>
    <property type="match status" value="1"/>
</dbReference>
<dbReference type="InterPro" id="IPR029058">
    <property type="entry name" value="AB_hydrolase_fold"/>
</dbReference>
<evidence type="ECO:0000313" key="5">
    <source>
        <dbReference type="Proteomes" id="UP000005143"/>
    </source>
</evidence>
<comment type="similarity">
    <text evidence="1">Belongs to the AB hydrolase superfamily.</text>
</comment>
<dbReference type="PANTHER" id="PTHR22946">
    <property type="entry name" value="DIENELACTONE HYDROLASE DOMAIN-CONTAINING PROTEIN-RELATED"/>
    <property type="match status" value="1"/>
</dbReference>
<feature type="domain" description="Serine aminopeptidase S33" evidence="3">
    <location>
        <begin position="27"/>
        <end position="254"/>
    </location>
</feature>
<dbReference type="SUPFAM" id="SSF53474">
    <property type="entry name" value="alpha/beta-Hydrolases"/>
    <property type="match status" value="1"/>
</dbReference>
<evidence type="ECO:0000256" key="1">
    <source>
        <dbReference type="ARBA" id="ARBA00008645"/>
    </source>
</evidence>
<dbReference type="AlphaFoldDB" id="H0E2I9"/>
<dbReference type="EMBL" id="AGUD01000046">
    <property type="protein sequence ID" value="EHN12099.1"/>
    <property type="molecule type" value="Genomic_DNA"/>
</dbReference>
<comment type="caution">
    <text evidence="4">The sequence shown here is derived from an EMBL/GenBank/DDBJ whole genome shotgun (WGS) entry which is preliminary data.</text>
</comment>
<sequence length="282" mass="30855">MGEREELRIGELAAWRYPGRGSRRSGACVVMAHGFSLTRHDGLDGYAEAFAAAGHDVLAFDHRHLGDSGGERRQRFRTSEQLADWRAAIAHARGSSERVALWGFSFSGGHVATLAVSEPELAAAMVLCPFLDGLARVRSSSVRDVAWILPRAIADRAGRHVLVPVTGEPHEHAAMNLPGEAQGFRRAVPEGSPWRNQISPGVFLTVATHRPVRHAAKIRIPLWVGLGERDVSVSNRAVERLAQRAPQGELHRYDVDHFEPFVGADAERIAGDQVEWLGRVVG</sequence>
<proteinExistence type="inferred from homology"/>
<organism evidence="4 5">
    <name type="scientific">Patulibacter medicamentivorans</name>
    <dbReference type="NCBI Taxonomy" id="1097667"/>
    <lineage>
        <taxon>Bacteria</taxon>
        <taxon>Bacillati</taxon>
        <taxon>Actinomycetota</taxon>
        <taxon>Thermoleophilia</taxon>
        <taxon>Solirubrobacterales</taxon>
        <taxon>Patulibacteraceae</taxon>
        <taxon>Patulibacter</taxon>
    </lineage>
</organism>
<dbReference type="PANTHER" id="PTHR22946:SF9">
    <property type="entry name" value="POLYKETIDE TRANSFERASE AF380"/>
    <property type="match status" value="1"/>
</dbReference>
<dbReference type="InterPro" id="IPR022742">
    <property type="entry name" value="Hydrolase_4"/>
</dbReference>
<accession>H0E2I9</accession>
<protein>
    <submittedName>
        <fullName evidence="4">Alpha/beta hydrolase</fullName>
    </submittedName>
</protein>
<evidence type="ECO:0000256" key="2">
    <source>
        <dbReference type="ARBA" id="ARBA00022801"/>
    </source>
</evidence>
<dbReference type="OrthoDB" id="63034at2"/>
<dbReference type="InterPro" id="IPR050261">
    <property type="entry name" value="FrsA_esterase"/>
</dbReference>
<dbReference type="Proteomes" id="UP000005143">
    <property type="component" value="Unassembled WGS sequence"/>
</dbReference>
<dbReference type="Gene3D" id="3.40.50.1820">
    <property type="entry name" value="alpha/beta hydrolase"/>
    <property type="match status" value="1"/>
</dbReference>
<evidence type="ECO:0000259" key="3">
    <source>
        <dbReference type="Pfam" id="PF12146"/>
    </source>
</evidence>
<dbReference type="RefSeq" id="WP_007571595.1">
    <property type="nucleotide sequence ID" value="NZ_AGUD01000046.1"/>
</dbReference>
<gene>
    <name evidence="4" type="ORF">PAI11_10020</name>
</gene>
<keyword evidence="5" id="KW-1185">Reference proteome</keyword>